<feature type="transmembrane region" description="Helical" evidence="17">
    <location>
        <begin position="201"/>
        <end position="225"/>
    </location>
</feature>
<dbReference type="EMBL" id="HBIW01009735">
    <property type="protein sequence ID" value="CAE0692873.1"/>
    <property type="molecule type" value="Transcribed_RNA"/>
</dbReference>
<dbReference type="InterPro" id="IPR050814">
    <property type="entry name" value="Myo-inositol_Transporter"/>
</dbReference>
<dbReference type="EMBL" id="CAKKNE010000005">
    <property type="protein sequence ID" value="CAH0375800.1"/>
    <property type="molecule type" value="Genomic_DNA"/>
</dbReference>
<evidence type="ECO:0000256" key="1">
    <source>
        <dbReference type="ARBA" id="ARBA00004141"/>
    </source>
</evidence>
<accession>A0A7S3ZSV5</accession>
<gene>
    <name evidence="19" type="ORF">PCAL00307_LOCUS8309</name>
    <name evidence="20" type="ORF">PECAL_5P03470</name>
</gene>
<comment type="catalytic activity">
    <reaction evidence="10">
        <text>D-xylose(out) = D-xylose(in)</text>
        <dbReference type="Rhea" id="RHEA:78427"/>
        <dbReference type="ChEBI" id="CHEBI:53455"/>
    </reaction>
    <physiologicalReaction direction="left-to-right" evidence="10">
        <dbReference type="Rhea" id="RHEA:78428"/>
    </physiologicalReaction>
</comment>
<dbReference type="InterPro" id="IPR003663">
    <property type="entry name" value="Sugar/inositol_transpt"/>
</dbReference>
<comment type="catalytic activity">
    <reaction evidence="13">
        <text>D-fructose(out) = D-fructose(in)</text>
        <dbReference type="Rhea" id="RHEA:60372"/>
        <dbReference type="ChEBI" id="CHEBI:37721"/>
    </reaction>
    <physiologicalReaction direction="left-to-right" evidence="13">
        <dbReference type="Rhea" id="RHEA:60373"/>
    </physiologicalReaction>
</comment>
<reference evidence="19" key="1">
    <citation type="submission" date="2021-01" db="EMBL/GenBank/DDBJ databases">
        <authorList>
            <person name="Corre E."/>
            <person name="Pelletier E."/>
            <person name="Niang G."/>
            <person name="Scheremetjew M."/>
            <person name="Finn R."/>
            <person name="Kale V."/>
            <person name="Holt S."/>
            <person name="Cochrane G."/>
            <person name="Meng A."/>
            <person name="Brown T."/>
            <person name="Cohen L."/>
        </authorList>
    </citation>
    <scope>NUCLEOTIDE SEQUENCE</scope>
    <source>
        <strain evidence="19">CCMP1756</strain>
    </source>
</reference>
<dbReference type="PROSITE" id="PS00217">
    <property type="entry name" value="SUGAR_TRANSPORT_2"/>
    <property type="match status" value="1"/>
</dbReference>
<dbReference type="PROSITE" id="PS50850">
    <property type="entry name" value="MFS"/>
    <property type="match status" value="1"/>
</dbReference>
<dbReference type="PRINTS" id="PR00171">
    <property type="entry name" value="SUGRTRNSPORT"/>
</dbReference>
<feature type="transmembrane region" description="Helical" evidence="17">
    <location>
        <begin position="116"/>
        <end position="138"/>
    </location>
</feature>
<dbReference type="Gene3D" id="1.20.1250.20">
    <property type="entry name" value="MFS general substrate transporter like domains"/>
    <property type="match status" value="1"/>
</dbReference>
<organism evidence="19">
    <name type="scientific">Pelagomonas calceolata</name>
    <dbReference type="NCBI Taxonomy" id="35677"/>
    <lineage>
        <taxon>Eukaryota</taxon>
        <taxon>Sar</taxon>
        <taxon>Stramenopiles</taxon>
        <taxon>Ochrophyta</taxon>
        <taxon>Pelagophyceae</taxon>
        <taxon>Pelagomonadales</taxon>
        <taxon>Pelagomonadaceae</taxon>
        <taxon>Pelagomonas</taxon>
    </lineage>
</organism>
<keyword evidence="6 17" id="KW-1133">Transmembrane helix</keyword>
<evidence type="ECO:0000313" key="20">
    <source>
        <dbReference type="EMBL" id="CAH0375800.1"/>
    </source>
</evidence>
<evidence type="ECO:0000256" key="15">
    <source>
        <dbReference type="RuleBase" id="RU003346"/>
    </source>
</evidence>
<evidence type="ECO:0000256" key="8">
    <source>
        <dbReference type="ARBA" id="ARBA00044637"/>
    </source>
</evidence>
<evidence type="ECO:0000256" key="6">
    <source>
        <dbReference type="ARBA" id="ARBA00022989"/>
    </source>
</evidence>
<evidence type="ECO:0000256" key="17">
    <source>
        <dbReference type="SAM" id="Phobius"/>
    </source>
</evidence>
<comment type="catalytic activity">
    <reaction evidence="11">
        <text>D-mannose(out) = D-mannose(in)</text>
        <dbReference type="Rhea" id="RHEA:78391"/>
        <dbReference type="ChEBI" id="CHEBI:4208"/>
    </reaction>
    <physiologicalReaction direction="left-to-right" evidence="11">
        <dbReference type="Rhea" id="RHEA:78392"/>
    </physiologicalReaction>
</comment>
<keyword evidence="5 17" id="KW-0812">Transmembrane</keyword>
<keyword evidence="4 15" id="KW-0813">Transport</keyword>
<dbReference type="InterPro" id="IPR005828">
    <property type="entry name" value="MFS_sugar_transport-like"/>
</dbReference>
<dbReference type="PANTHER" id="PTHR48020">
    <property type="entry name" value="PROTON MYO-INOSITOL COTRANSPORTER"/>
    <property type="match status" value="1"/>
</dbReference>
<evidence type="ECO:0000256" key="12">
    <source>
        <dbReference type="ARBA" id="ARBA00044668"/>
    </source>
</evidence>
<proteinExistence type="inferred from homology"/>
<keyword evidence="7 17" id="KW-0472">Membrane</keyword>
<comment type="subunit">
    <text evidence="3">Homodimer.</text>
</comment>
<feature type="transmembrane region" description="Helical" evidence="17">
    <location>
        <begin position="144"/>
        <end position="161"/>
    </location>
</feature>
<dbReference type="Pfam" id="PF00083">
    <property type="entry name" value="Sugar_tr"/>
    <property type="match status" value="1"/>
</dbReference>
<dbReference type="InterPro" id="IPR005829">
    <property type="entry name" value="Sugar_transporter_CS"/>
</dbReference>
<feature type="domain" description="Major facilitator superfamily (MFS) profile" evidence="18">
    <location>
        <begin position="46"/>
        <end position="478"/>
    </location>
</feature>
<evidence type="ECO:0000259" key="18">
    <source>
        <dbReference type="PROSITE" id="PS50850"/>
    </source>
</evidence>
<feature type="compositionally biased region" description="Low complexity" evidence="16">
    <location>
        <begin position="7"/>
        <end position="33"/>
    </location>
</feature>
<feature type="transmembrane region" description="Helical" evidence="17">
    <location>
        <begin position="293"/>
        <end position="319"/>
    </location>
</feature>
<evidence type="ECO:0000256" key="3">
    <source>
        <dbReference type="ARBA" id="ARBA00011738"/>
    </source>
</evidence>
<evidence type="ECO:0000256" key="16">
    <source>
        <dbReference type="SAM" id="MobiDB-lite"/>
    </source>
</evidence>
<feature type="transmembrane region" description="Helical" evidence="17">
    <location>
        <begin position="455"/>
        <end position="474"/>
    </location>
</feature>
<feature type="transmembrane region" description="Helical" evidence="17">
    <location>
        <begin position="331"/>
        <end position="352"/>
    </location>
</feature>
<dbReference type="OrthoDB" id="6339427at2759"/>
<evidence type="ECO:0000256" key="5">
    <source>
        <dbReference type="ARBA" id="ARBA00022692"/>
    </source>
</evidence>
<dbReference type="NCBIfam" id="TIGR00879">
    <property type="entry name" value="SP"/>
    <property type="match status" value="1"/>
</dbReference>
<dbReference type="InterPro" id="IPR020846">
    <property type="entry name" value="MFS_dom"/>
</dbReference>
<evidence type="ECO:0000256" key="11">
    <source>
        <dbReference type="ARBA" id="ARBA00044662"/>
    </source>
</evidence>
<evidence type="ECO:0000256" key="7">
    <source>
        <dbReference type="ARBA" id="ARBA00023136"/>
    </source>
</evidence>
<comment type="catalytic activity">
    <reaction evidence="9">
        <text>D-glucose(out) = D-glucose(in)</text>
        <dbReference type="Rhea" id="RHEA:60376"/>
        <dbReference type="ChEBI" id="CHEBI:4167"/>
    </reaction>
    <physiologicalReaction direction="left-to-right" evidence="9">
        <dbReference type="Rhea" id="RHEA:60377"/>
    </physiologicalReaction>
</comment>
<comment type="catalytic activity">
    <reaction evidence="8">
        <text>D-galactose(in) = D-galactose(out)</text>
        <dbReference type="Rhea" id="RHEA:34915"/>
        <dbReference type="ChEBI" id="CHEBI:4139"/>
    </reaction>
    <physiologicalReaction direction="right-to-left" evidence="8">
        <dbReference type="Rhea" id="RHEA:34917"/>
    </physiologicalReaction>
</comment>
<evidence type="ECO:0000256" key="2">
    <source>
        <dbReference type="ARBA" id="ARBA00010992"/>
    </source>
</evidence>
<dbReference type="GO" id="GO:0016020">
    <property type="term" value="C:membrane"/>
    <property type="evidence" value="ECO:0007669"/>
    <property type="project" value="UniProtKB-SubCell"/>
</dbReference>
<feature type="region of interest" description="Disordered" evidence="16">
    <location>
        <begin position="1"/>
        <end position="33"/>
    </location>
</feature>
<protein>
    <recommendedName>
        <fullName evidence="14">Hexose transporter 1</fullName>
    </recommendedName>
</protein>
<dbReference type="PANTHER" id="PTHR48020:SF49">
    <property type="entry name" value="SUGAR TRANSPORTER"/>
    <property type="match status" value="1"/>
</dbReference>
<reference evidence="20" key="2">
    <citation type="submission" date="2021-11" db="EMBL/GenBank/DDBJ databases">
        <authorList>
            <consortium name="Genoscope - CEA"/>
            <person name="William W."/>
        </authorList>
    </citation>
    <scope>NUCLEOTIDE SEQUENCE</scope>
</reference>
<evidence type="ECO:0000256" key="4">
    <source>
        <dbReference type="ARBA" id="ARBA00022448"/>
    </source>
</evidence>
<evidence type="ECO:0000313" key="19">
    <source>
        <dbReference type="EMBL" id="CAE0692873.1"/>
    </source>
</evidence>
<feature type="transmembrane region" description="Helical" evidence="17">
    <location>
        <begin position="173"/>
        <end position="195"/>
    </location>
</feature>
<comment type="subcellular location">
    <subcellularLocation>
        <location evidence="1">Membrane</location>
        <topology evidence="1">Multi-pass membrane protein</topology>
    </subcellularLocation>
</comment>
<evidence type="ECO:0000256" key="10">
    <source>
        <dbReference type="ARBA" id="ARBA00044656"/>
    </source>
</evidence>
<name>A0A7S3ZSV5_9STRA</name>
<sequence>MRDDAADAGARPAPMAETDAPPTDTTDASTAPADNEEAVPRYVVLLAMCAALNSCNLGYDIGVNSGVGPHLQAKGEGMNLSDLQLELFFGIFGLAAMLGAAVAYTASDGFGRRKAFACTSATFIIGVLWTAAATSYASLMCGRFVTGLGVGLGLAIDPVYIAEVSPPKHRGRLVTWSETATNVGILLGFVSGFGFRNAGEVGWRSMLALGAIIPSVLLVLVFTFMPESPRWLVAKGRSEEAKLILRRCYPPNADVDAVVAAIQAAITEERNASNAYGWSALLWRPTKTTKRMLIVGVGVAMSQQTTAIEAIQYYILYILADAGVEARSKQFGILLLIGCIKVVVIVVAGRLFDHPRLGRKPLLTLSNAGCGGCLLLLAIATATSSAPLAILALALYVTFFSLGAGPGIWLVASEVFSLGIRGKAMSMATTGNRALATLVSATFLSLKNALGDVGFLLLFSALCCGNVIFIRYLVPETKGKSLEEMLAYFEDLAGESARKEIELPASRSPEATPEATMV</sequence>
<dbReference type="InterPro" id="IPR036259">
    <property type="entry name" value="MFS_trans_sf"/>
</dbReference>
<dbReference type="Proteomes" id="UP000789595">
    <property type="component" value="Unassembled WGS sequence"/>
</dbReference>
<evidence type="ECO:0000256" key="9">
    <source>
        <dbReference type="ARBA" id="ARBA00044648"/>
    </source>
</evidence>
<feature type="transmembrane region" description="Helical" evidence="17">
    <location>
        <begin position="87"/>
        <end position="104"/>
    </location>
</feature>
<comment type="catalytic activity">
    <reaction evidence="12">
        <text>D-glucosamine(out) = D-glucosamine(in)</text>
        <dbReference type="Rhea" id="RHEA:78423"/>
        <dbReference type="ChEBI" id="CHEBI:58723"/>
    </reaction>
    <physiologicalReaction direction="left-to-right" evidence="12">
        <dbReference type="Rhea" id="RHEA:78424"/>
    </physiologicalReaction>
</comment>
<comment type="similarity">
    <text evidence="2 15">Belongs to the major facilitator superfamily. Sugar transporter (TC 2.A.1.1) family.</text>
</comment>
<evidence type="ECO:0000313" key="21">
    <source>
        <dbReference type="Proteomes" id="UP000789595"/>
    </source>
</evidence>
<evidence type="ECO:0000256" key="13">
    <source>
        <dbReference type="ARBA" id="ARBA00044710"/>
    </source>
</evidence>
<dbReference type="SUPFAM" id="SSF103473">
    <property type="entry name" value="MFS general substrate transporter"/>
    <property type="match status" value="1"/>
</dbReference>
<keyword evidence="21" id="KW-1185">Reference proteome</keyword>
<dbReference type="AlphaFoldDB" id="A0A7S3ZSV5"/>
<evidence type="ECO:0000256" key="14">
    <source>
        <dbReference type="ARBA" id="ARBA00044780"/>
    </source>
</evidence>
<dbReference type="GO" id="GO:0022857">
    <property type="term" value="F:transmembrane transporter activity"/>
    <property type="evidence" value="ECO:0007669"/>
    <property type="project" value="InterPro"/>
</dbReference>